<proteinExistence type="predicted"/>
<feature type="region of interest" description="Disordered" evidence="1">
    <location>
        <begin position="1"/>
        <end position="29"/>
    </location>
</feature>
<comment type="caution">
    <text evidence="2">The sequence shown here is derived from an EMBL/GenBank/DDBJ whole genome shotgun (WGS) entry which is preliminary data.</text>
</comment>
<evidence type="ECO:0000256" key="1">
    <source>
        <dbReference type="SAM" id="MobiDB-lite"/>
    </source>
</evidence>
<dbReference type="EMBL" id="WBSO01000010">
    <property type="protein sequence ID" value="KAB8297442.1"/>
    <property type="molecule type" value="Genomic_DNA"/>
</dbReference>
<organism evidence="2 3">
    <name type="scientific">Bifidobacterium apri</name>
    <dbReference type="NCBI Taxonomy" id="1769423"/>
    <lineage>
        <taxon>Bacteria</taxon>
        <taxon>Bacillati</taxon>
        <taxon>Actinomycetota</taxon>
        <taxon>Actinomycetes</taxon>
        <taxon>Bifidobacteriales</taxon>
        <taxon>Bifidobacteriaceae</taxon>
        <taxon>Bifidobacterium</taxon>
    </lineage>
</organism>
<dbReference type="AlphaFoldDB" id="A0A6A2W169"/>
<accession>A0A6A2W169</accession>
<gene>
    <name evidence="2" type="ORF">DSM100238_1327</name>
</gene>
<sequence length="59" mass="6721">MIALICAPSDNSDTSHYHHQSRKEEQTMTEQILRMDSTLAALDRLMSESSDNDDDHEEA</sequence>
<evidence type="ECO:0000313" key="2">
    <source>
        <dbReference type="EMBL" id="KAB8297442.1"/>
    </source>
</evidence>
<evidence type="ECO:0000313" key="3">
    <source>
        <dbReference type="Proteomes" id="UP000440041"/>
    </source>
</evidence>
<protein>
    <submittedName>
        <fullName evidence="2">Uncharacterized protein</fullName>
    </submittedName>
</protein>
<name>A0A6A2W169_9BIFI</name>
<dbReference type="Proteomes" id="UP000440041">
    <property type="component" value="Unassembled WGS sequence"/>
</dbReference>
<reference evidence="2 3" key="1">
    <citation type="submission" date="2019-09" db="EMBL/GenBank/DDBJ databases">
        <title>Characterization of the phylogenetic diversity of two novel species belonging to the genus Bifidobacterium: Bifidobacterium cebidarum sp. nov. and Bifidobacterium leontopitheci sp. nov.</title>
        <authorList>
            <person name="Lugli G.A."/>
            <person name="Duranti S."/>
            <person name="Milani C."/>
            <person name="Turroni F."/>
            <person name="Ventura M."/>
        </authorList>
    </citation>
    <scope>NUCLEOTIDE SEQUENCE [LARGE SCALE GENOMIC DNA]</scope>
    <source>
        <strain evidence="2 3">DSM 100238</strain>
    </source>
</reference>
<keyword evidence="3" id="KW-1185">Reference proteome</keyword>